<evidence type="ECO:0000256" key="1">
    <source>
        <dbReference type="ARBA" id="ARBA00011073"/>
    </source>
</evidence>
<name>A0A6G4XMP2_9ACTN</name>
<dbReference type="Gene3D" id="3.40.50.200">
    <property type="entry name" value="Peptidase S8/S53 domain"/>
    <property type="match status" value="1"/>
</dbReference>
<dbReference type="Proteomes" id="UP000481109">
    <property type="component" value="Unassembled WGS sequence"/>
</dbReference>
<evidence type="ECO:0000256" key="8">
    <source>
        <dbReference type="SAM" id="MobiDB-lite"/>
    </source>
</evidence>
<evidence type="ECO:0000256" key="5">
    <source>
        <dbReference type="PIRSR" id="PIRSR615500-1"/>
    </source>
</evidence>
<dbReference type="PANTHER" id="PTHR43806:SF11">
    <property type="entry name" value="CEREVISIN-RELATED"/>
    <property type="match status" value="1"/>
</dbReference>
<gene>
    <name evidence="11" type="ORF">G6045_24010</name>
</gene>
<dbReference type="GO" id="GO:0006508">
    <property type="term" value="P:proteolysis"/>
    <property type="evidence" value="ECO:0007669"/>
    <property type="project" value="UniProtKB-KW"/>
</dbReference>
<evidence type="ECO:0000256" key="9">
    <source>
        <dbReference type="SAM" id="SignalP"/>
    </source>
</evidence>
<dbReference type="InterPro" id="IPR023828">
    <property type="entry name" value="Peptidase_S8_Ser-AS"/>
</dbReference>
<keyword evidence="4 6" id="KW-0720">Serine protease</keyword>
<reference evidence="11 12" key="1">
    <citation type="submission" date="2020-02" db="EMBL/GenBank/DDBJ databases">
        <title>Whole-genome analyses of novel actinobacteria.</title>
        <authorList>
            <person name="Sahin N."/>
            <person name="Tokatli A."/>
        </authorList>
    </citation>
    <scope>NUCLEOTIDE SEQUENCE [LARGE SCALE GENOMIC DNA]</scope>
    <source>
        <strain evidence="11 12">YC504</strain>
    </source>
</reference>
<feature type="domain" description="Peptidase S8/S53" evidence="10">
    <location>
        <begin position="248"/>
        <end position="508"/>
    </location>
</feature>
<dbReference type="PROSITE" id="PS00138">
    <property type="entry name" value="SUBTILASE_SER"/>
    <property type="match status" value="1"/>
</dbReference>
<feature type="signal peptide" evidence="9">
    <location>
        <begin position="1"/>
        <end position="44"/>
    </location>
</feature>
<keyword evidence="3 6" id="KW-0378">Hydrolase</keyword>
<dbReference type="Pfam" id="PF00082">
    <property type="entry name" value="Peptidase_S8"/>
    <property type="match status" value="1"/>
</dbReference>
<evidence type="ECO:0000313" key="12">
    <source>
        <dbReference type="Proteomes" id="UP000481109"/>
    </source>
</evidence>
<feature type="chain" id="PRO_5026360029" evidence="9">
    <location>
        <begin position="45"/>
        <end position="1133"/>
    </location>
</feature>
<dbReference type="EMBL" id="JAAKZW010000113">
    <property type="protein sequence ID" value="NGO78698.1"/>
    <property type="molecule type" value="Genomic_DNA"/>
</dbReference>
<organism evidence="11 12">
    <name type="scientific">Streptomyces mesophilus</name>
    <dbReference type="NCBI Taxonomy" id="1775132"/>
    <lineage>
        <taxon>Bacteria</taxon>
        <taxon>Bacillati</taxon>
        <taxon>Actinomycetota</taxon>
        <taxon>Actinomycetes</taxon>
        <taxon>Kitasatosporales</taxon>
        <taxon>Streptomycetaceae</taxon>
        <taxon>Streptomyces</taxon>
    </lineage>
</organism>
<dbReference type="InterPro" id="IPR013783">
    <property type="entry name" value="Ig-like_fold"/>
</dbReference>
<dbReference type="InterPro" id="IPR050131">
    <property type="entry name" value="Peptidase_S8_subtilisin-like"/>
</dbReference>
<protein>
    <submittedName>
        <fullName evidence="11">S8 family serine peptidase</fullName>
    </submittedName>
</protein>
<feature type="active site" description="Charge relay system" evidence="5 6">
    <location>
        <position position="257"/>
    </location>
</feature>
<evidence type="ECO:0000259" key="10">
    <source>
        <dbReference type="Pfam" id="PF00082"/>
    </source>
</evidence>
<keyword evidence="2 6" id="KW-0645">Protease</keyword>
<feature type="region of interest" description="Disordered" evidence="8">
    <location>
        <begin position="1"/>
        <end position="26"/>
    </location>
</feature>
<dbReference type="InterPro" id="IPR015500">
    <property type="entry name" value="Peptidase_S8_subtilisin-rel"/>
</dbReference>
<dbReference type="PIRSF" id="PIRSF037854">
    <property type="entry name" value="Dihydropyridine_esterase"/>
    <property type="match status" value="1"/>
</dbReference>
<dbReference type="GO" id="GO:0004252">
    <property type="term" value="F:serine-type endopeptidase activity"/>
    <property type="evidence" value="ECO:0007669"/>
    <property type="project" value="UniProtKB-UniRule"/>
</dbReference>
<accession>A0A6G4XMP2</accession>
<comment type="similarity">
    <text evidence="1 6 7">Belongs to the peptidase S8 family.</text>
</comment>
<dbReference type="PRINTS" id="PR00723">
    <property type="entry name" value="SUBTILISIN"/>
</dbReference>
<dbReference type="PROSITE" id="PS00136">
    <property type="entry name" value="SUBTILASE_ASP"/>
    <property type="match status" value="1"/>
</dbReference>
<sequence length="1133" mass="118721">MARRTGARRGGDPTPRRTHVRSQARRPGLVVIAATAVLAMTAGAAPMAAAGTPAAPQAAKSPQTKDRKAPHRVQLITGDMVEVTDGRITGMHPAKGREDMPVSIRTVGEHEYAVPLDAQRLIAEGKVDQRLFDVTTLNSAQARKAYKQGLKVIVGYKGAAAAARAKVDGAGATKVRRNLESLNAEAVTTPAKDLPQLWNALTDNDVKAAAATAPGIAKVWLDGTVKAQLDVSVPQIGADKAWAAGYDGKGVKVAVLDTGVDETHPELAGQQLIEKNFSTSADSKDHQGHGTHVASTIAGKGVKYKGVAPGAQIIDGKVLNDEGSGSESDIMVAIEWAAAEGADIVNMSLGGPDAPGVDPLEEVVNTYTEQGVLFAIAAGNEGPGDKTVGSPGAAEGALTVAAVDKSDKLAEFSSRGPLVGDAGIKPDVSAPGVDITAASAPGNSIAEQVGENPPGYMTISGTSMATPHVAGAAALLKQQHPTWKAAELKGVLTASTKDVGYTAFQQGSGRIQSDRALGQTVHATPVSLDLGKAAYPHEDDQPITKTLTYKNEGTADVTLDLTASGKGPDGAAAPEGMFKVSPAQLTVPAGGTAEATVTADTKVEAPNGQYSGAVVATGGEQSVRSAFTVEREVASRAVELTHLGRDGQAAKHFQTYVTQLSDKYEVAEYTLDESGDSTTLRLPIGEYTVQSMIIADRADLSKGVDWIAQPKLVVSEDDVKLTLDARTAKPVDITVPDGEAAPSQAFMSYGIKVGYRDNRFAWQLDSYDNFRSAHLGPELTDGSLTQVWDADFVKGENTQYALVYGGAVNRLSDGFTKHVKKTELAHIDAGMGTTAPGKTAWLSAGGRVKAGSSSLAGFTHGRFIPAPTRQHLYVSTEAGANWSLFADQVGPPLPNGWLPTEISHQIFFKEFEAGKTFRTDFNTGVFGPVFSTQERSGISRSGDTLYAFLDMFADGAGHGGDSEGVTATTTFYRNGEKVSETGGDAMPMSYPAATDDSEYTISTSQVRDPAMFKLGTRTDASWTFRSKTGDKGDVAASNVRFHPTLDLRSTTKAHRPLLMPFDIQGAAAGDNLKSLKIQASYDDGKHWIPVPVVLGKAALVAPAAGKGVTLKAEIVDKQGNTSKLTFHNAFLGR</sequence>
<evidence type="ECO:0000313" key="11">
    <source>
        <dbReference type="EMBL" id="NGO78698.1"/>
    </source>
</evidence>
<dbReference type="InterPro" id="IPR022398">
    <property type="entry name" value="Peptidase_S8_His-AS"/>
</dbReference>
<dbReference type="AlphaFoldDB" id="A0A6G4XMP2"/>
<dbReference type="SUPFAM" id="SSF52743">
    <property type="entry name" value="Subtilisin-like"/>
    <property type="match status" value="1"/>
</dbReference>
<dbReference type="GO" id="GO:0005975">
    <property type="term" value="P:carbohydrate metabolic process"/>
    <property type="evidence" value="ECO:0007669"/>
    <property type="project" value="UniProtKB-ARBA"/>
</dbReference>
<evidence type="ECO:0000256" key="6">
    <source>
        <dbReference type="PROSITE-ProRule" id="PRU01240"/>
    </source>
</evidence>
<feature type="active site" description="Charge relay system" evidence="5 6">
    <location>
        <position position="289"/>
    </location>
</feature>
<keyword evidence="9" id="KW-0732">Signal</keyword>
<keyword evidence="12" id="KW-1185">Reference proteome</keyword>
<evidence type="ECO:0000256" key="2">
    <source>
        <dbReference type="ARBA" id="ARBA00022670"/>
    </source>
</evidence>
<dbReference type="InterPro" id="IPR017297">
    <property type="entry name" value="Peptidase_S8A_DPH-A"/>
</dbReference>
<evidence type="ECO:0000256" key="4">
    <source>
        <dbReference type="ARBA" id="ARBA00022825"/>
    </source>
</evidence>
<dbReference type="InterPro" id="IPR036852">
    <property type="entry name" value="Peptidase_S8/S53_dom_sf"/>
</dbReference>
<evidence type="ECO:0000256" key="3">
    <source>
        <dbReference type="ARBA" id="ARBA00022801"/>
    </source>
</evidence>
<dbReference type="Gene3D" id="2.60.40.10">
    <property type="entry name" value="Immunoglobulins"/>
    <property type="match status" value="1"/>
</dbReference>
<proteinExistence type="inferred from homology"/>
<dbReference type="PANTHER" id="PTHR43806">
    <property type="entry name" value="PEPTIDASE S8"/>
    <property type="match status" value="1"/>
</dbReference>
<dbReference type="InterPro" id="IPR023827">
    <property type="entry name" value="Peptidase_S8_Asp-AS"/>
</dbReference>
<feature type="active site" description="Charge relay system" evidence="5 6">
    <location>
        <position position="463"/>
    </location>
</feature>
<dbReference type="PROSITE" id="PS00137">
    <property type="entry name" value="SUBTILASE_HIS"/>
    <property type="match status" value="1"/>
</dbReference>
<evidence type="ECO:0000256" key="7">
    <source>
        <dbReference type="RuleBase" id="RU003355"/>
    </source>
</evidence>
<comment type="caution">
    <text evidence="11">The sequence shown here is derived from an EMBL/GenBank/DDBJ whole genome shotgun (WGS) entry which is preliminary data.</text>
</comment>
<dbReference type="InterPro" id="IPR000209">
    <property type="entry name" value="Peptidase_S8/S53_dom"/>
</dbReference>
<dbReference type="PROSITE" id="PS51892">
    <property type="entry name" value="SUBTILASE"/>
    <property type="match status" value="1"/>
</dbReference>